<comment type="caution">
    <text evidence="1">The sequence shown here is derived from an EMBL/GenBank/DDBJ whole genome shotgun (WGS) entry which is preliminary data.</text>
</comment>
<dbReference type="EMBL" id="JBICBT010000393">
    <property type="protein sequence ID" value="KAL3115223.1"/>
    <property type="molecule type" value="Genomic_DNA"/>
</dbReference>
<proteinExistence type="predicted"/>
<gene>
    <name evidence="1" type="ORF">niasHT_016434</name>
</gene>
<dbReference type="AlphaFoldDB" id="A0ABD2LIZ9"/>
<accession>A0ABD2LIZ9</accession>
<evidence type="ECO:0000313" key="2">
    <source>
        <dbReference type="Proteomes" id="UP001620626"/>
    </source>
</evidence>
<evidence type="ECO:0000313" key="1">
    <source>
        <dbReference type="EMBL" id="KAL3115223.1"/>
    </source>
</evidence>
<reference evidence="1 2" key="1">
    <citation type="submission" date="2024-10" db="EMBL/GenBank/DDBJ databases">
        <authorList>
            <person name="Kim D."/>
        </authorList>
    </citation>
    <scope>NUCLEOTIDE SEQUENCE [LARGE SCALE GENOMIC DNA]</scope>
    <source>
        <strain evidence="1">BH-2024</strain>
    </source>
</reference>
<organism evidence="1 2">
    <name type="scientific">Heterodera trifolii</name>
    <dbReference type="NCBI Taxonomy" id="157864"/>
    <lineage>
        <taxon>Eukaryota</taxon>
        <taxon>Metazoa</taxon>
        <taxon>Ecdysozoa</taxon>
        <taxon>Nematoda</taxon>
        <taxon>Chromadorea</taxon>
        <taxon>Rhabditida</taxon>
        <taxon>Tylenchina</taxon>
        <taxon>Tylenchomorpha</taxon>
        <taxon>Tylenchoidea</taxon>
        <taxon>Heteroderidae</taxon>
        <taxon>Heteroderinae</taxon>
        <taxon>Heterodera</taxon>
    </lineage>
</organism>
<sequence length="159" mass="17286">MGGPDDPPFLNSTALAITDEVPIGEPGIEQRLSRGQTLTIHGPITLRVYPAFLIACLLQFLATSVTSTNQLPHDILKRQFGSPPQQLTSTQFLLIHSAFYTIHCSHKLPLLITTICQIPFASNSAIAQTPCFASSDDMSDLLSQKRAALKRAQEELADA</sequence>
<protein>
    <submittedName>
        <fullName evidence="1">Uncharacterized protein</fullName>
    </submittedName>
</protein>
<name>A0ABD2LIZ9_9BILA</name>
<keyword evidence="2" id="KW-1185">Reference proteome</keyword>
<dbReference type="Proteomes" id="UP001620626">
    <property type="component" value="Unassembled WGS sequence"/>
</dbReference>